<dbReference type="Proteomes" id="UP001529510">
    <property type="component" value="Unassembled WGS sequence"/>
</dbReference>
<gene>
    <name evidence="1" type="ORF">M9458_056142</name>
</gene>
<name>A0ABD0ME90_CIRMR</name>
<reference evidence="1 2" key="1">
    <citation type="submission" date="2024-05" db="EMBL/GenBank/DDBJ databases">
        <title>Genome sequencing and assembly of Indian major carp, Cirrhinus mrigala (Hamilton, 1822).</title>
        <authorList>
            <person name="Mohindra V."/>
            <person name="Chowdhury L.M."/>
            <person name="Lal K."/>
            <person name="Jena J.K."/>
        </authorList>
    </citation>
    <scope>NUCLEOTIDE SEQUENCE [LARGE SCALE GENOMIC DNA]</scope>
    <source>
        <strain evidence="1">CM1030</strain>
        <tissue evidence="1">Blood</tissue>
    </source>
</reference>
<evidence type="ECO:0000313" key="1">
    <source>
        <dbReference type="EMBL" id="KAL0148595.1"/>
    </source>
</evidence>
<evidence type="ECO:0000313" key="2">
    <source>
        <dbReference type="Proteomes" id="UP001529510"/>
    </source>
</evidence>
<accession>A0ABD0ME90</accession>
<keyword evidence="2" id="KW-1185">Reference proteome</keyword>
<protein>
    <recommendedName>
        <fullName evidence="3">Vitellogenin</fullName>
    </recommendedName>
</protein>
<sequence>ETESGPQLCDDHTPTVRACLIHKSCLSVLNAQTHEAAIVTISQRQVTAASRNALVEMRLYPEATVSLYRSNIKLVQTQSRPYPSSYLPFAGEIIQLNDST</sequence>
<feature type="non-terminal residue" evidence="1">
    <location>
        <position position="1"/>
    </location>
</feature>
<dbReference type="EMBL" id="JAMKFB020000702">
    <property type="protein sequence ID" value="KAL0148595.1"/>
    <property type="molecule type" value="Genomic_DNA"/>
</dbReference>
<organism evidence="1 2">
    <name type="scientific">Cirrhinus mrigala</name>
    <name type="common">Mrigala</name>
    <dbReference type="NCBI Taxonomy" id="683832"/>
    <lineage>
        <taxon>Eukaryota</taxon>
        <taxon>Metazoa</taxon>
        <taxon>Chordata</taxon>
        <taxon>Craniata</taxon>
        <taxon>Vertebrata</taxon>
        <taxon>Euteleostomi</taxon>
        <taxon>Actinopterygii</taxon>
        <taxon>Neopterygii</taxon>
        <taxon>Teleostei</taxon>
        <taxon>Ostariophysi</taxon>
        <taxon>Cypriniformes</taxon>
        <taxon>Cyprinidae</taxon>
        <taxon>Labeoninae</taxon>
        <taxon>Labeonini</taxon>
        <taxon>Cirrhinus</taxon>
    </lineage>
</organism>
<dbReference type="AlphaFoldDB" id="A0ABD0ME90"/>
<proteinExistence type="predicted"/>
<evidence type="ECO:0008006" key="3">
    <source>
        <dbReference type="Google" id="ProtNLM"/>
    </source>
</evidence>
<comment type="caution">
    <text evidence="1">The sequence shown here is derived from an EMBL/GenBank/DDBJ whole genome shotgun (WGS) entry which is preliminary data.</text>
</comment>